<proteinExistence type="predicted"/>
<dbReference type="InterPro" id="IPR050832">
    <property type="entry name" value="Bact_Acetyltransf"/>
</dbReference>
<accession>A0A8J7D100</accession>
<dbReference type="SUPFAM" id="SSF55729">
    <property type="entry name" value="Acyl-CoA N-acyltransferases (Nat)"/>
    <property type="match status" value="1"/>
</dbReference>
<dbReference type="AlphaFoldDB" id="A0A8J7D100"/>
<gene>
    <name evidence="4" type="ORF">ICN82_18340</name>
</gene>
<dbReference type="InterPro" id="IPR000182">
    <property type="entry name" value="GNAT_dom"/>
</dbReference>
<comment type="caution">
    <text evidence="4">The sequence shown here is derived from an EMBL/GenBank/DDBJ whole genome shotgun (WGS) entry which is preliminary data.</text>
</comment>
<dbReference type="PANTHER" id="PTHR43877:SF1">
    <property type="entry name" value="ACETYLTRANSFERASE"/>
    <property type="match status" value="1"/>
</dbReference>
<dbReference type="Gene3D" id="3.40.630.30">
    <property type="match status" value="1"/>
</dbReference>
<name>A0A8J7D100_9RHOB</name>
<evidence type="ECO:0000256" key="1">
    <source>
        <dbReference type="ARBA" id="ARBA00022679"/>
    </source>
</evidence>
<dbReference type="EMBL" id="JACVXA010000075">
    <property type="protein sequence ID" value="MBE3640168.1"/>
    <property type="molecule type" value="Genomic_DNA"/>
</dbReference>
<dbReference type="PANTHER" id="PTHR43877">
    <property type="entry name" value="AMINOALKYLPHOSPHONATE N-ACETYLTRANSFERASE-RELATED-RELATED"/>
    <property type="match status" value="1"/>
</dbReference>
<dbReference type="RefSeq" id="WP_193185830.1">
    <property type="nucleotide sequence ID" value="NZ_JACVXA010000075.1"/>
</dbReference>
<evidence type="ECO:0000313" key="4">
    <source>
        <dbReference type="EMBL" id="MBE3640168.1"/>
    </source>
</evidence>
<reference evidence="4" key="1">
    <citation type="submission" date="2020-09" db="EMBL/GenBank/DDBJ databases">
        <title>A novel bacterium of genus Mangrovicoccus, isolated from South China Sea.</title>
        <authorList>
            <person name="Huang H."/>
            <person name="Mo K."/>
            <person name="Hu Y."/>
        </authorList>
    </citation>
    <scope>NUCLEOTIDE SEQUENCE</scope>
    <source>
        <strain evidence="4">HB182678</strain>
    </source>
</reference>
<organism evidence="4 5">
    <name type="scientific">Mangrovicoccus algicola</name>
    <dbReference type="NCBI Taxonomy" id="2771008"/>
    <lineage>
        <taxon>Bacteria</taxon>
        <taxon>Pseudomonadati</taxon>
        <taxon>Pseudomonadota</taxon>
        <taxon>Alphaproteobacteria</taxon>
        <taxon>Rhodobacterales</taxon>
        <taxon>Paracoccaceae</taxon>
        <taxon>Mangrovicoccus</taxon>
    </lineage>
</organism>
<dbReference type="Proteomes" id="UP000609121">
    <property type="component" value="Unassembled WGS sequence"/>
</dbReference>
<dbReference type="PROSITE" id="PS51186">
    <property type="entry name" value="GNAT"/>
    <property type="match status" value="1"/>
</dbReference>
<sequence length="186" mass="19671">MNGIEIVRADAAALDRACGDLCGVLADCVAAGAAVGFLAPLSAGAARGFWQDTVRPALAAGERRLFLARDAGRVVGTVQLLIAMPPNQPHRCEIAKMMVHPGWRRRGIGRALMGAALAAASAAGRRLVTLDTKQGDAAEPLYRGLGFETAGVIPDYARDPEGGGLHATVLMYRRLDPEFEPFSYSR</sequence>
<evidence type="ECO:0000313" key="5">
    <source>
        <dbReference type="Proteomes" id="UP000609121"/>
    </source>
</evidence>
<keyword evidence="5" id="KW-1185">Reference proteome</keyword>
<keyword evidence="2" id="KW-0012">Acyltransferase</keyword>
<evidence type="ECO:0000256" key="2">
    <source>
        <dbReference type="ARBA" id="ARBA00023315"/>
    </source>
</evidence>
<dbReference type="InterPro" id="IPR016181">
    <property type="entry name" value="Acyl_CoA_acyltransferase"/>
</dbReference>
<protein>
    <submittedName>
        <fullName evidence="4">GNAT family N-acetyltransferase</fullName>
    </submittedName>
</protein>
<dbReference type="CDD" id="cd04301">
    <property type="entry name" value="NAT_SF"/>
    <property type="match status" value="1"/>
</dbReference>
<keyword evidence="1" id="KW-0808">Transferase</keyword>
<dbReference type="Pfam" id="PF00583">
    <property type="entry name" value="Acetyltransf_1"/>
    <property type="match status" value="1"/>
</dbReference>
<dbReference type="GO" id="GO:0016747">
    <property type="term" value="F:acyltransferase activity, transferring groups other than amino-acyl groups"/>
    <property type="evidence" value="ECO:0007669"/>
    <property type="project" value="InterPro"/>
</dbReference>
<evidence type="ECO:0000259" key="3">
    <source>
        <dbReference type="PROSITE" id="PS51186"/>
    </source>
</evidence>
<feature type="domain" description="N-acetyltransferase" evidence="3">
    <location>
        <begin position="24"/>
        <end position="176"/>
    </location>
</feature>